<keyword evidence="12" id="KW-1185">Reference proteome</keyword>
<evidence type="ECO:0000313" key="12">
    <source>
        <dbReference type="Proteomes" id="UP000198744"/>
    </source>
</evidence>
<evidence type="ECO:0000256" key="2">
    <source>
        <dbReference type="ARBA" id="ARBA00006717"/>
    </source>
</evidence>
<feature type="binding site" evidence="6 8">
    <location>
        <begin position="114"/>
        <end position="115"/>
    </location>
    <ligand>
        <name>substrate</name>
    </ligand>
</feature>
<comment type="catalytic activity">
    <reaction evidence="1 6 10">
        <text>(2R)-2-phosphoglycerate = (2R)-3-phosphoglycerate</text>
        <dbReference type="Rhea" id="RHEA:15901"/>
        <dbReference type="ChEBI" id="CHEBI:58272"/>
        <dbReference type="ChEBI" id="CHEBI:58289"/>
        <dbReference type="EC" id="5.4.2.11"/>
    </reaction>
</comment>
<dbReference type="HAMAP" id="MF_01039">
    <property type="entry name" value="PGAM_GpmA"/>
    <property type="match status" value="1"/>
</dbReference>
<evidence type="ECO:0000256" key="7">
    <source>
        <dbReference type="PIRSR" id="PIRSR613078-1"/>
    </source>
</evidence>
<dbReference type="CDD" id="cd07067">
    <property type="entry name" value="HP_PGM_like"/>
    <property type="match status" value="1"/>
</dbReference>
<feature type="binding site" evidence="6 8">
    <location>
        <begin position="8"/>
        <end position="15"/>
    </location>
    <ligand>
        <name>substrate</name>
    </ligand>
</feature>
<reference evidence="11 12" key="1">
    <citation type="submission" date="2016-10" db="EMBL/GenBank/DDBJ databases">
        <authorList>
            <person name="de Groot N.N."/>
        </authorList>
    </citation>
    <scope>NUCLEOTIDE SEQUENCE [LARGE SCALE GENOMIC DNA]</scope>
    <source>
        <strain evidence="11 12">DSM 8423</strain>
    </source>
</reference>
<evidence type="ECO:0000256" key="1">
    <source>
        <dbReference type="ARBA" id="ARBA00000380"/>
    </source>
</evidence>
<evidence type="ECO:0000256" key="5">
    <source>
        <dbReference type="ARBA" id="ARBA00023235"/>
    </source>
</evidence>
<dbReference type="InterPro" id="IPR013078">
    <property type="entry name" value="His_Pase_superF_clade-1"/>
</dbReference>
<feature type="active site" description="Tele-phosphohistidine intermediate" evidence="6 7">
    <location>
        <position position="9"/>
    </location>
</feature>
<proteinExistence type="inferred from homology"/>
<feature type="active site" description="Proton donor/acceptor" evidence="6 7">
    <location>
        <position position="87"/>
    </location>
</feature>
<keyword evidence="4 6" id="KW-0324">Glycolysis</keyword>
<gene>
    <name evidence="6" type="primary">gpmA</name>
    <name evidence="11" type="ORF">SAMN04489760_102167</name>
</gene>
<comment type="similarity">
    <text evidence="2 6">Belongs to the phosphoglycerate mutase family. BPG-dependent PGAM subfamily.</text>
</comment>
<dbReference type="InterPro" id="IPR001345">
    <property type="entry name" value="PG/BPGM_mutase_AS"/>
</dbReference>
<dbReference type="STRING" id="43775.SAMN04489760_102167"/>
<dbReference type="RefSeq" id="WP_093882088.1">
    <property type="nucleotide sequence ID" value="NZ_FOBS01000002.1"/>
</dbReference>
<dbReference type="Gene3D" id="3.40.50.1240">
    <property type="entry name" value="Phosphoglycerate mutase-like"/>
    <property type="match status" value="1"/>
</dbReference>
<dbReference type="PIRSF" id="PIRSF000709">
    <property type="entry name" value="6PFK_2-Ptase"/>
    <property type="match status" value="1"/>
</dbReference>
<keyword evidence="5 6" id="KW-0413">Isomerase</keyword>
<dbReference type="UniPathway" id="UPA00109">
    <property type="reaction ID" value="UER00186"/>
</dbReference>
<dbReference type="SMART" id="SM00855">
    <property type="entry name" value="PGAM"/>
    <property type="match status" value="1"/>
</dbReference>
<evidence type="ECO:0000256" key="8">
    <source>
        <dbReference type="PIRSR" id="PIRSR613078-2"/>
    </source>
</evidence>
<dbReference type="GO" id="GO:0004619">
    <property type="term" value="F:phosphoglycerate mutase activity"/>
    <property type="evidence" value="ECO:0007669"/>
    <property type="project" value="UniProtKB-UniRule"/>
</dbReference>
<evidence type="ECO:0000256" key="9">
    <source>
        <dbReference type="PIRSR" id="PIRSR613078-3"/>
    </source>
</evidence>
<organism evidence="11 12">
    <name type="scientific">Syntrophus gentianae</name>
    <dbReference type="NCBI Taxonomy" id="43775"/>
    <lineage>
        <taxon>Bacteria</taxon>
        <taxon>Pseudomonadati</taxon>
        <taxon>Thermodesulfobacteriota</taxon>
        <taxon>Syntrophia</taxon>
        <taxon>Syntrophales</taxon>
        <taxon>Syntrophaceae</taxon>
        <taxon>Syntrophus</taxon>
    </lineage>
</organism>
<protein>
    <recommendedName>
        <fullName evidence="6 10">2,3-bisphosphoglycerate-dependent phosphoglycerate mutase</fullName>
        <shortName evidence="6">BPG-dependent PGAM</shortName>
        <shortName evidence="6">PGAM</shortName>
        <shortName evidence="6">Phosphoglyceromutase</shortName>
        <shortName evidence="6">dPGM</shortName>
        <ecNumber evidence="6 10">5.4.2.11</ecNumber>
    </recommendedName>
</protein>
<dbReference type="EMBL" id="FOBS01000002">
    <property type="protein sequence ID" value="SEM01522.1"/>
    <property type="molecule type" value="Genomic_DNA"/>
</dbReference>
<comment type="pathway">
    <text evidence="6 10">Carbohydrate degradation; glycolysis; pyruvate from D-glyceraldehyde 3-phosphate: step 3/5.</text>
</comment>
<dbReference type="Proteomes" id="UP000198744">
    <property type="component" value="Unassembled WGS sequence"/>
</dbReference>
<dbReference type="GO" id="GO:0006096">
    <property type="term" value="P:glycolytic process"/>
    <property type="evidence" value="ECO:0007669"/>
    <property type="project" value="UniProtKB-UniRule"/>
</dbReference>
<feature type="binding site" evidence="6 8">
    <location>
        <position position="60"/>
    </location>
    <ligand>
        <name>substrate</name>
    </ligand>
</feature>
<dbReference type="NCBIfam" id="TIGR01258">
    <property type="entry name" value="pgm_1"/>
    <property type="match status" value="1"/>
</dbReference>
<dbReference type="GO" id="GO:0006094">
    <property type="term" value="P:gluconeogenesis"/>
    <property type="evidence" value="ECO:0007669"/>
    <property type="project" value="UniProtKB-UniRule"/>
</dbReference>
<comment type="function">
    <text evidence="6 10">Catalyzes the interconversion of 2-phosphoglycerate and 3-phosphoglycerate.</text>
</comment>
<keyword evidence="3 6" id="KW-0312">Gluconeogenesis</keyword>
<dbReference type="PROSITE" id="PS00175">
    <property type="entry name" value="PG_MUTASE"/>
    <property type="match status" value="1"/>
</dbReference>
<dbReference type="FunFam" id="3.40.50.1240:FF:000003">
    <property type="entry name" value="2,3-bisphosphoglycerate-dependent phosphoglycerate mutase"/>
    <property type="match status" value="1"/>
</dbReference>
<accession>A0A1H7UX28</accession>
<dbReference type="PANTHER" id="PTHR11931">
    <property type="entry name" value="PHOSPHOGLYCERATE MUTASE"/>
    <property type="match status" value="1"/>
</dbReference>
<dbReference type="AlphaFoldDB" id="A0A1H7UX28"/>
<dbReference type="SUPFAM" id="SSF53254">
    <property type="entry name" value="Phosphoglycerate mutase-like"/>
    <property type="match status" value="1"/>
</dbReference>
<feature type="binding site" evidence="6 8">
    <location>
        <begin position="87"/>
        <end position="90"/>
    </location>
    <ligand>
        <name>substrate</name>
    </ligand>
</feature>
<evidence type="ECO:0000313" key="11">
    <source>
        <dbReference type="EMBL" id="SEM01522.1"/>
    </source>
</evidence>
<evidence type="ECO:0000256" key="4">
    <source>
        <dbReference type="ARBA" id="ARBA00023152"/>
    </source>
</evidence>
<evidence type="ECO:0000256" key="10">
    <source>
        <dbReference type="RuleBase" id="RU004512"/>
    </source>
</evidence>
<dbReference type="EC" id="5.4.2.11" evidence="6 10"/>
<feature type="binding site" evidence="6 8">
    <location>
        <position position="98"/>
    </location>
    <ligand>
        <name>substrate</name>
    </ligand>
</feature>
<dbReference type="InterPro" id="IPR029033">
    <property type="entry name" value="His_PPase_superfam"/>
</dbReference>
<sequence length="226" mass="26288">MYQLVLVRHGQSVWNRDHLFAGWTDVDLTAKGAGEARAVGKLLKQQGLTFNIAFTSLLKRAIRTSWILLDEMDLLWIPVIRDWRLNERHYGALQGLNKARLAEEYGEKQVKNWRRGFDVRPPALTENDPRFPGHDRRYRDIPRQQLPTGESLRDTVERLLPAWNNLIMPAIRREQQVLIVAHENSLRALVKVLEEISDTDISDLDIPRGIPRIYELDRSLKVVRKS</sequence>
<feature type="site" description="Transition state stabilizer" evidence="6 9">
    <location>
        <position position="182"/>
    </location>
</feature>
<dbReference type="Pfam" id="PF00300">
    <property type="entry name" value="His_Phos_1"/>
    <property type="match status" value="2"/>
</dbReference>
<dbReference type="NCBIfam" id="NF010713">
    <property type="entry name" value="PRK14115.1"/>
    <property type="match status" value="1"/>
</dbReference>
<dbReference type="InterPro" id="IPR005952">
    <property type="entry name" value="Phosphogly_mut1"/>
</dbReference>
<evidence type="ECO:0000256" key="6">
    <source>
        <dbReference type="HAMAP-Rule" id="MF_01039"/>
    </source>
</evidence>
<evidence type="ECO:0000256" key="3">
    <source>
        <dbReference type="ARBA" id="ARBA00022432"/>
    </source>
</evidence>
<dbReference type="OrthoDB" id="9781415at2"/>
<comment type="caution">
    <text evidence="6">Lacks conserved residue(s) required for the propagation of feature annotation.</text>
</comment>
<name>A0A1H7UX28_9BACT</name>